<evidence type="ECO:0000256" key="1">
    <source>
        <dbReference type="SAM" id="MobiDB-lite"/>
    </source>
</evidence>
<dbReference type="AlphaFoldDB" id="A0AAD9MX79"/>
<reference evidence="2" key="1">
    <citation type="journal article" date="2023" name="Mol. Biol. Evol.">
        <title>Third-Generation Sequencing Reveals the Adaptive Role of the Epigenome in Three Deep-Sea Polychaetes.</title>
        <authorList>
            <person name="Perez M."/>
            <person name="Aroh O."/>
            <person name="Sun Y."/>
            <person name="Lan Y."/>
            <person name="Juniper S.K."/>
            <person name="Young C.R."/>
            <person name="Angers B."/>
            <person name="Qian P.Y."/>
        </authorList>
    </citation>
    <scope>NUCLEOTIDE SEQUENCE</scope>
    <source>
        <strain evidence="2">P08H-3</strain>
    </source>
</reference>
<accession>A0AAD9MX79</accession>
<dbReference type="EMBL" id="JAODUP010000571">
    <property type="protein sequence ID" value="KAK2147086.1"/>
    <property type="molecule type" value="Genomic_DNA"/>
</dbReference>
<proteinExistence type="predicted"/>
<evidence type="ECO:0000313" key="2">
    <source>
        <dbReference type="EMBL" id="KAK2147086.1"/>
    </source>
</evidence>
<keyword evidence="3" id="KW-1185">Reference proteome</keyword>
<feature type="non-terminal residue" evidence="2">
    <location>
        <position position="1"/>
    </location>
</feature>
<feature type="region of interest" description="Disordered" evidence="1">
    <location>
        <begin position="1"/>
        <end position="21"/>
    </location>
</feature>
<sequence>VDEVQISQNVKESVPGHGYTESRSLRQIPNVPFSVRVPSSITDPTRSSVQELSLHTTRNVFFLF</sequence>
<gene>
    <name evidence="2" type="ORF">LSH36_571g03118</name>
</gene>
<dbReference type="Proteomes" id="UP001208570">
    <property type="component" value="Unassembled WGS sequence"/>
</dbReference>
<organism evidence="2 3">
    <name type="scientific">Paralvinella palmiformis</name>
    <dbReference type="NCBI Taxonomy" id="53620"/>
    <lineage>
        <taxon>Eukaryota</taxon>
        <taxon>Metazoa</taxon>
        <taxon>Spiralia</taxon>
        <taxon>Lophotrochozoa</taxon>
        <taxon>Annelida</taxon>
        <taxon>Polychaeta</taxon>
        <taxon>Sedentaria</taxon>
        <taxon>Canalipalpata</taxon>
        <taxon>Terebellida</taxon>
        <taxon>Terebelliformia</taxon>
        <taxon>Alvinellidae</taxon>
        <taxon>Paralvinella</taxon>
    </lineage>
</organism>
<feature type="compositionally biased region" description="Polar residues" evidence="1">
    <location>
        <begin position="1"/>
        <end position="11"/>
    </location>
</feature>
<name>A0AAD9MX79_9ANNE</name>
<evidence type="ECO:0000313" key="3">
    <source>
        <dbReference type="Proteomes" id="UP001208570"/>
    </source>
</evidence>
<protein>
    <submittedName>
        <fullName evidence="2">Uncharacterized protein</fullName>
    </submittedName>
</protein>
<comment type="caution">
    <text evidence="2">The sequence shown here is derived from an EMBL/GenBank/DDBJ whole genome shotgun (WGS) entry which is preliminary data.</text>
</comment>